<comment type="subcellular location">
    <subcellularLocation>
        <location evidence="6">Cytoplasm</location>
    </subcellularLocation>
</comment>
<comment type="similarity">
    <text evidence="1 6">Belongs to the XseB family.</text>
</comment>
<dbReference type="SUPFAM" id="SSF116842">
    <property type="entry name" value="XseB-like"/>
    <property type="match status" value="1"/>
</dbReference>
<dbReference type="PANTHER" id="PTHR34137:SF1">
    <property type="entry name" value="EXODEOXYRIBONUCLEASE 7 SMALL SUBUNIT"/>
    <property type="match status" value="1"/>
</dbReference>
<comment type="function">
    <text evidence="6">Bidirectionally degrades single-stranded DNA into large acid-insoluble oligonucleotides, which are then degraded further into small acid-soluble oligonucleotides.</text>
</comment>
<dbReference type="GO" id="GO:0009318">
    <property type="term" value="C:exodeoxyribonuclease VII complex"/>
    <property type="evidence" value="ECO:0007669"/>
    <property type="project" value="UniProtKB-UniRule"/>
</dbReference>
<reference evidence="8 9" key="1">
    <citation type="submission" date="2020-05" db="EMBL/GenBank/DDBJ databases">
        <title>Streptobacillus felis strain LHL191014123.</title>
        <authorList>
            <person name="Fawzy A."/>
            <person name="Rau J."/>
            <person name="Risse K."/>
            <person name="Schauerte N."/>
            <person name="Geiger C."/>
            <person name="Blom J."/>
            <person name="Imirzalioglu C."/>
            <person name="Falgenhauer J."/>
            <person name="Bach A."/>
            <person name="Herden C."/>
            <person name="Eisenberg T."/>
        </authorList>
    </citation>
    <scope>NUCLEOTIDE SEQUENCE [LARGE SCALE GENOMIC DNA]</scope>
    <source>
        <strain evidence="8 9">LHL191014123</strain>
    </source>
</reference>
<dbReference type="EC" id="3.1.11.6" evidence="6"/>
<dbReference type="Pfam" id="PF02609">
    <property type="entry name" value="Exonuc_VII_S"/>
    <property type="match status" value="1"/>
</dbReference>
<keyword evidence="3 6" id="KW-0540">Nuclease</keyword>
<sequence>MAKKNFEQILDEIKDSISKLESFDITLEESISEYENAVKLIKEAEKKLREVEGKLEVIKINVEKE</sequence>
<dbReference type="NCBIfam" id="TIGR01280">
    <property type="entry name" value="xseB"/>
    <property type="match status" value="1"/>
</dbReference>
<dbReference type="HAMAP" id="MF_00337">
    <property type="entry name" value="Exonuc_7_S"/>
    <property type="match status" value="1"/>
</dbReference>
<keyword evidence="4 6" id="KW-0378">Hydrolase</keyword>
<organism evidence="8 9">
    <name type="scientific">Streptobacillus felis</name>
    <dbReference type="NCBI Taxonomy" id="1384509"/>
    <lineage>
        <taxon>Bacteria</taxon>
        <taxon>Fusobacteriati</taxon>
        <taxon>Fusobacteriota</taxon>
        <taxon>Fusobacteriia</taxon>
        <taxon>Fusobacteriales</taxon>
        <taxon>Leptotrichiaceae</taxon>
        <taxon>Streptobacillus</taxon>
    </lineage>
</organism>
<evidence type="ECO:0000256" key="6">
    <source>
        <dbReference type="HAMAP-Rule" id="MF_00337"/>
    </source>
</evidence>
<keyword evidence="7" id="KW-0175">Coiled coil</keyword>
<dbReference type="GO" id="GO:0005829">
    <property type="term" value="C:cytosol"/>
    <property type="evidence" value="ECO:0007669"/>
    <property type="project" value="TreeGrafter"/>
</dbReference>
<comment type="subunit">
    <text evidence="6">Heterooligomer composed of large and small subunits.</text>
</comment>
<keyword evidence="9" id="KW-1185">Reference proteome</keyword>
<evidence type="ECO:0000256" key="7">
    <source>
        <dbReference type="SAM" id="Coils"/>
    </source>
</evidence>
<evidence type="ECO:0000313" key="9">
    <source>
        <dbReference type="Proteomes" id="UP000526184"/>
    </source>
</evidence>
<evidence type="ECO:0000256" key="4">
    <source>
        <dbReference type="ARBA" id="ARBA00022801"/>
    </source>
</evidence>
<dbReference type="InterPro" id="IPR037004">
    <property type="entry name" value="Exonuc_VII_ssu_sf"/>
</dbReference>
<dbReference type="RefSeq" id="WP_067320171.1">
    <property type="nucleotide sequence ID" value="NZ_CBCRWS010000003.1"/>
</dbReference>
<dbReference type="OrthoDB" id="89034at2"/>
<proteinExistence type="inferred from homology"/>
<name>A0A7Z0TCA7_9FUSO</name>
<evidence type="ECO:0000256" key="1">
    <source>
        <dbReference type="ARBA" id="ARBA00009998"/>
    </source>
</evidence>
<protein>
    <recommendedName>
        <fullName evidence="6">Exodeoxyribonuclease 7 small subunit</fullName>
        <ecNumber evidence="6">3.1.11.6</ecNumber>
    </recommendedName>
    <alternativeName>
        <fullName evidence="6">Exodeoxyribonuclease VII small subunit</fullName>
        <shortName evidence="6">Exonuclease VII small subunit</shortName>
    </alternativeName>
</protein>
<feature type="coiled-coil region" evidence="7">
    <location>
        <begin position="27"/>
        <end position="61"/>
    </location>
</feature>
<dbReference type="AlphaFoldDB" id="A0A7Z0TCA7"/>
<evidence type="ECO:0000256" key="3">
    <source>
        <dbReference type="ARBA" id="ARBA00022722"/>
    </source>
</evidence>
<evidence type="ECO:0000313" key="8">
    <source>
        <dbReference type="EMBL" id="NYV28223.1"/>
    </source>
</evidence>
<dbReference type="PANTHER" id="PTHR34137">
    <property type="entry name" value="EXODEOXYRIBONUCLEASE 7 SMALL SUBUNIT"/>
    <property type="match status" value="1"/>
</dbReference>
<dbReference type="InterPro" id="IPR003761">
    <property type="entry name" value="Exonuc_VII_S"/>
</dbReference>
<dbReference type="Proteomes" id="UP000526184">
    <property type="component" value="Unassembled WGS sequence"/>
</dbReference>
<keyword evidence="2 6" id="KW-0963">Cytoplasm</keyword>
<evidence type="ECO:0000256" key="2">
    <source>
        <dbReference type="ARBA" id="ARBA00022490"/>
    </source>
</evidence>
<dbReference type="GO" id="GO:0006308">
    <property type="term" value="P:DNA catabolic process"/>
    <property type="evidence" value="ECO:0007669"/>
    <property type="project" value="UniProtKB-UniRule"/>
</dbReference>
<accession>A0A7Z0TCA7</accession>
<dbReference type="EMBL" id="JABMKT010000026">
    <property type="protein sequence ID" value="NYV28223.1"/>
    <property type="molecule type" value="Genomic_DNA"/>
</dbReference>
<keyword evidence="5 6" id="KW-0269">Exonuclease</keyword>
<gene>
    <name evidence="6 8" type="primary">xseB</name>
    <name evidence="8" type="ORF">HP397_05310</name>
</gene>
<dbReference type="GO" id="GO:0008855">
    <property type="term" value="F:exodeoxyribonuclease VII activity"/>
    <property type="evidence" value="ECO:0007669"/>
    <property type="project" value="UniProtKB-UniRule"/>
</dbReference>
<comment type="caution">
    <text evidence="8">The sequence shown here is derived from an EMBL/GenBank/DDBJ whole genome shotgun (WGS) entry which is preliminary data.</text>
</comment>
<comment type="catalytic activity">
    <reaction evidence="6">
        <text>Exonucleolytic cleavage in either 5'- to 3'- or 3'- to 5'-direction to yield nucleoside 5'-phosphates.</text>
        <dbReference type="EC" id="3.1.11.6"/>
    </reaction>
</comment>
<evidence type="ECO:0000256" key="5">
    <source>
        <dbReference type="ARBA" id="ARBA00022839"/>
    </source>
</evidence>
<dbReference type="Gene3D" id="1.10.287.1040">
    <property type="entry name" value="Exonuclease VII, small subunit"/>
    <property type="match status" value="1"/>
</dbReference>